<sequence length="521" mass="57158">MDNVPGISDGHGGKSFETFGLPVALHPLLEWSNRLGLTRPLLAVLDASKTGANPEYVGSIIEYLRQSGPLKIASAWADESEPASELCRLMESLSASPTVARLYPYLPPAQQVAAQLPRGTLREFALLALCVPRAYHPDAAAQLRLETLRTWTFIQFISAIYEDSEPDKRVIEVSWSLRQAASGDWDWRDLFAGLRPPSGSLSIYRQHLAWEAAALVGKLELASNEGPGVKAHIKLLRTLRSYCESEPIRAGRSETLTAKGAFSQYARLSPGREHLWGTSAQSTAPTVFSPGEILAEDPQPITGRFIDQDGGDGTECWETTIDEHLNPVAQEHEARGVLLATIEDQQFLPFSTNRLNQFERACLENWWQAAIARDAPESFRLLGAFIWIAVYTAKSVRMVATDISFSSQCGPDWSIDPDTLTLQKLAPRHPRGWKASSATSQWLEPLAGQLQVQLPDEVAAIISQHGSGRLSARALLDLWPSSPAHNSPEAPMARSNSPTLGHPKFPQAGRPDYDDSGVMAM</sequence>
<name>A0A1H4FLX6_9BURK</name>
<protein>
    <submittedName>
        <fullName evidence="2">Uncharacterized protein</fullName>
    </submittedName>
</protein>
<feature type="region of interest" description="Disordered" evidence="1">
    <location>
        <begin position="482"/>
        <end position="521"/>
    </location>
</feature>
<evidence type="ECO:0000256" key="1">
    <source>
        <dbReference type="SAM" id="MobiDB-lite"/>
    </source>
</evidence>
<keyword evidence="3" id="KW-1185">Reference proteome</keyword>
<evidence type="ECO:0000313" key="2">
    <source>
        <dbReference type="EMBL" id="SEA97512.1"/>
    </source>
</evidence>
<dbReference type="Proteomes" id="UP000199002">
    <property type="component" value="Unassembled WGS sequence"/>
</dbReference>
<proteinExistence type="predicted"/>
<reference evidence="3" key="1">
    <citation type="submission" date="2016-10" db="EMBL/GenBank/DDBJ databases">
        <authorList>
            <person name="Varghese N."/>
            <person name="Submissions S."/>
        </authorList>
    </citation>
    <scope>NUCLEOTIDE SEQUENCE [LARGE SCALE GENOMIC DNA]</scope>
    <source>
        <strain evidence="3">DSM 25157</strain>
    </source>
</reference>
<accession>A0A1H4FLX6</accession>
<organism evidence="2 3">
    <name type="scientific">Acidovorax soli</name>
    <dbReference type="NCBI Taxonomy" id="592050"/>
    <lineage>
        <taxon>Bacteria</taxon>
        <taxon>Pseudomonadati</taxon>
        <taxon>Pseudomonadota</taxon>
        <taxon>Betaproteobacteria</taxon>
        <taxon>Burkholderiales</taxon>
        <taxon>Comamonadaceae</taxon>
        <taxon>Acidovorax</taxon>
    </lineage>
</organism>
<dbReference type="RefSeq" id="WP_139285422.1">
    <property type="nucleotide sequence ID" value="NZ_FNQJ01000069.1"/>
</dbReference>
<dbReference type="AlphaFoldDB" id="A0A1H4FLX6"/>
<dbReference type="EMBL" id="FNQJ01000069">
    <property type="protein sequence ID" value="SEA97512.1"/>
    <property type="molecule type" value="Genomic_DNA"/>
</dbReference>
<dbReference type="GeneID" id="34231370"/>
<feature type="non-terminal residue" evidence="2">
    <location>
        <position position="521"/>
    </location>
</feature>
<evidence type="ECO:0000313" key="3">
    <source>
        <dbReference type="Proteomes" id="UP000199002"/>
    </source>
</evidence>
<gene>
    <name evidence="2" type="ORF">SAMN05421875_1691</name>
</gene>